<reference evidence="2" key="1">
    <citation type="submission" date="2021-01" db="EMBL/GenBank/DDBJ databases">
        <title>Genome public.</title>
        <authorList>
            <person name="Liu C."/>
            <person name="Sun Q."/>
        </authorList>
    </citation>
    <scope>NUCLEOTIDE SEQUENCE [LARGE SCALE GENOMIC DNA]</scope>
    <source>
        <strain evidence="2">YIM B02556</strain>
    </source>
</reference>
<comment type="caution">
    <text evidence="1">The sequence shown here is derived from an EMBL/GenBank/DDBJ whole genome shotgun (WGS) entry which is preliminary data.</text>
</comment>
<gene>
    <name evidence="1" type="ORF">JHL17_36045</name>
</gene>
<evidence type="ECO:0000313" key="1">
    <source>
        <dbReference type="EMBL" id="MBK1842819.1"/>
    </source>
</evidence>
<evidence type="ECO:0008006" key="3">
    <source>
        <dbReference type="Google" id="ProtNLM"/>
    </source>
</evidence>
<organism evidence="1 2">
    <name type="scientific">Azospirillum endophyticum</name>
    <dbReference type="NCBI Taxonomy" id="2800326"/>
    <lineage>
        <taxon>Bacteria</taxon>
        <taxon>Pseudomonadati</taxon>
        <taxon>Pseudomonadota</taxon>
        <taxon>Alphaproteobacteria</taxon>
        <taxon>Rhodospirillales</taxon>
        <taxon>Azospirillaceae</taxon>
        <taxon>Azospirillum</taxon>
    </lineage>
</organism>
<name>A0ABS1FHD2_9PROT</name>
<dbReference type="EMBL" id="JAENHM010000093">
    <property type="protein sequence ID" value="MBK1842819.1"/>
    <property type="molecule type" value="Genomic_DNA"/>
</dbReference>
<dbReference type="Proteomes" id="UP000652760">
    <property type="component" value="Unassembled WGS sequence"/>
</dbReference>
<protein>
    <recommendedName>
        <fullName evidence="3">Transposase</fullName>
    </recommendedName>
</protein>
<sequence>MTTVNTRPFPMDQFWHYFQAWLDQRLTVGVPLLLGGWKGWVSDDFSAYMIAHASATISPPT</sequence>
<evidence type="ECO:0000313" key="2">
    <source>
        <dbReference type="Proteomes" id="UP000652760"/>
    </source>
</evidence>
<keyword evidence="2" id="KW-1185">Reference proteome</keyword>
<accession>A0ABS1FHD2</accession>
<proteinExistence type="predicted"/>